<evidence type="ECO:0000313" key="14">
    <source>
        <dbReference type="Proteomes" id="UP000230154"/>
    </source>
</evidence>
<evidence type="ECO:0000313" key="13">
    <source>
        <dbReference type="EMBL" id="PIR74510.1"/>
    </source>
</evidence>
<dbReference type="GO" id="GO:0003684">
    <property type="term" value="F:damaged DNA binding"/>
    <property type="evidence" value="ECO:0007669"/>
    <property type="project" value="UniProtKB-UniRule"/>
</dbReference>
<evidence type="ECO:0000256" key="1">
    <source>
        <dbReference type="ARBA" id="ARBA00009391"/>
    </source>
</evidence>
<dbReference type="GO" id="GO:0006310">
    <property type="term" value="P:DNA recombination"/>
    <property type="evidence" value="ECO:0007669"/>
    <property type="project" value="UniProtKB-UniRule"/>
</dbReference>
<dbReference type="GO" id="GO:0005829">
    <property type="term" value="C:cytosol"/>
    <property type="evidence" value="ECO:0007669"/>
    <property type="project" value="TreeGrafter"/>
</dbReference>
<keyword evidence="7" id="KW-0963">Cytoplasm</keyword>
<gene>
    <name evidence="7 13" type="primary">recA</name>
    <name evidence="13" type="ORF">COU35_01960</name>
</gene>
<evidence type="ECO:0000256" key="5">
    <source>
        <dbReference type="ARBA" id="ARBA00023125"/>
    </source>
</evidence>
<dbReference type="InterPro" id="IPR003593">
    <property type="entry name" value="AAA+_ATPase"/>
</dbReference>
<evidence type="ECO:0000256" key="10">
    <source>
        <dbReference type="SAM" id="MobiDB-lite"/>
    </source>
</evidence>
<dbReference type="Pfam" id="PF21096">
    <property type="entry name" value="RecA_C"/>
    <property type="match status" value="1"/>
</dbReference>
<keyword evidence="4 7" id="KW-0067">ATP-binding</keyword>
<dbReference type="GO" id="GO:0009432">
    <property type="term" value="P:SOS response"/>
    <property type="evidence" value="ECO:0007669"/>
    <property type="project" value="UniProtKB-UniRule"/>
</dbReference>
<reference evidence="14" key="1">
    <citation type="submission" date="2017-09" db="EMBL/GenBank/DDBJ databases">
        <title>Depth-based differentiation of microbial function through sediment-hosted aquifers and enrichment of novel symbionts in the deep terrestrial subsurface.</title>
        <authorList>
            <person name="Probst A.J."/>
            <person name="Ladd B."/>
            <person name="Jarett J.K."/>
            <person name="Geller-Mcgrath D.E."/>
            <person name="Sieber C.M.K."/>
            <person name="Emerson J.B."/>
            <person name="Anantharaman K."/>
            <person name="Thomas B.C."/>
            <person name="Malmstrom R."/>
            <person name="Stieglmeier M."/>
            <person name="Klingl A."/>
            <person name="Woyke T."/>
            <person name="Ryan C.M."/>
            <person name="Banfield J.F."/>
        </authorList>
    </citation>
    <scope>NUCLEOTIDE SEQUENCE [LARGE SCALE GENOMIC DNA]</scope>
</reference>
<accession>A0A2H0TQR7</accession>
<evidence type="ECO:0000256" key="3">
    <source>
        <dbReference type="ARBA" id="ARBA00022741"/>
    </source>
</evidence>
<evidence type="ECO:0000259" key="11">
    <source>
        <dbReference type="PROSITE" id="PS50162"/>
    </source>
</evidence>
<dbReference type="HAMAP" id="MF_00268">
    <property type="entry name" value="RecA"/>
    <property type="match status" value="1"/>
</dbReference>
<dbReference type="PANTHER" id="PTHR45900">
    <property type="entry name" value="RECA"/>
    <property type="match status" value="1"/>
</dbReference>
<organism evidence="13 14">
    <name type="scientific">Candidatus Magasanikbacteria bacterium CG10_big_fil_rev_8_21_14_0_10_47_10</name>
    <dbReference type="NCBI Taxonomy" id="1974652"/>
    <lineage>
        <taxon>Bacteria</taxon>
        <taxon>Candidatus Magasanikiibacteriota</taxon>
    </lineage>
</organism>
<dbReference type="SMART" id="SM00382">
    <property type="entry name" value="AAA"/>
    <property type="match status" value="1"/>
</dbReference>
<dbReference type="InterPro" id="IPR013765">
    <property type="entry name" value="DNA_recomb/repair_RecA"/>
</dbReference>
<keyword evidence="6 7" id="KW-0233">DNA recombination</keyword>
<sequence>MPTRSEETNAKHQAAQTAIDQIKQRFGDGAIMKFGEAKASQVDAVPTGCISLDIALGVGGVPRGRVIEIFGPEASGKTTLAQHVVAEVQKEGGIAAFIDAEHALDPDYAQKIGVDVNNLLISQPDTGEQALEILETLVRSNAVDVVVIDSVAALVPKAEIEGNMGDAHMGLQARLMSQALRKLTGIVSKTKTVVIFINQTRQKIGVFFGNPETTPGGNALKFYCSIRVEVRRSAQIKQADKIIGNRVKVKIVKNKVAAPFRTTEFDIMYNEGISISGDTLDTGVEHKVIHKSGNSYEFDGEKLGVGREKAKQFLRDNPIIMQTIREKIWEAATHGDAPEQEQRKPGNKEDVEEDI</sequence>
<protein>
    <recommendedName>
        <fullName evidence="2 7">Protein RecA</fullName>
    </recommendedName>
    <alternativeName>
        <fullName evidence="7 8">Recombinase A</fullName>
    </alternativeName>
</protein>
<comment type="similarity">
    <text evidence="1 7 9">Belongs to the RecA family.</text>
</comment>
<keyword evidence="7 9" id="KW-0227">DNA damage</keyword>
<dbReference type="InterPro" id="IPR020587">
    <property type="entry name" value="RecA_monomer-monomer_interface"/>
</dbReference>
<dbReference type="PANTHER" id="PTHR45900:SF1">
    <property type="entry name" value="MITOCHONDRIAL DNA REPAIR PROTEIN RECA HOMOLOG-RELATED"/>
    <property type="match status" value="1"/>
</dbReference>
<dbReference type="GO" id="GO:0006281">
    <property type="term" value="P:DNA repair"/>
    <property type="evidence" value="ECO:0007669"/>
    <property type="project" value="UniProtKB-UniRule"/>
</dbReference>
<comment type="subcellular location">
    <subcellularLocation>
        <location evidence="7">Cytoplasm</location>
    </subcellularLocation>
</comment>
<dbReference type="EMBL" id="PFCB01000018">
    <property type="protein sequence ID" value="PIR74510.1"/>
    <property type="molecule type" value="Genomic_DNA"/>
</dbReference>
<keyword evidence="3 7" id="KW-0547">Nucleotide-binding</keyword>
<keyword evidence="7 8" id="KW-0234">DNA repair</keyword>
<name>A0A2H0TQR7_9BACT</name>
<comment type="function">
    <text evidence="7">Can catalyze the hydrolysis of ATP in the presence of single-stranded DNA, the ATP-dependent uptake of single-stranded DNA by duplex DNA, and the ATP-dependent hybridization of homologous single-stranded DNAs. It interacts with LexA causing its activation and leading to its autocatalytic cleavage.</text>
</comment>
<evidence type="ECO:0000256" key="6">
    <source>
        <dbReference type="ARBA" id="ARBA00023172"/>
    </source>
</evidence>
<dbReference type="InterPro" id="IPR023400">
    <property type="entry name" value="RecA_C_sf"/>
</dbReference>
<proteinExistence type="inferred from homology"/>
<dbReference type="PROSITE" id="PS50162">
    <property type="entry name" value="RECA_2"/>
    <property type="match status" value="1"/>
</dbReference>
<dbReference type="FunFam" id="3.40.50.300:FF:000087">
    <property type="entry name" value="Recombinase RecA"/>
    <property type="match status" value="1"/>
</dbReference>
<dbReference type="Proteomes" id="UP000230154">
    <property type="component" value="Unassembled WGS sequence"/>
</dbReference>
<evidence type="ECO:0000259" key="12">
    <source>
        <dbReference type="PROSITE" id="PS50163"/>
    </source>
</evidence>
<evidence type="ECO:0000256" key="9">
    <source>
        <dbReference type="RuleBase" id="RU004527"/>
    </source>
</evidence>
<keyword evidence="5 7" id="KW-0238">DNA-binding</keyword>
<dbReference type="GO" id="GO:0140664">
    <property type="term" value="F:ATP-dependent DNA damage sensor activity"/>
    <property type="evidence" value="ECO:0007669"/>
    <property type="project" value="InterPro"/>
</dbReference>
<feature type="domain" description="RecA family profile 1" evidence="11">
    <location>
        <begin position="41"/>
        <end position="200"/>
    </location>
</feature>
<dbReference type="SUPFAM" id="SSF54752">
    <property type="entry name" value="RecA protein, C-terminal domain"/>
    <property type="match status" value="1"/>
</dbReference>
<dbReference type="GO" id="GO:0005524">
    <property type="term" value="F:ATP binding"/>
    <property type="evidence" value="ECO:0007669"/>
    <property type="project" value="UniProtKB-UniRule"/>
</dbReference>
<dbReference type="SUPFAM" id="SSF52540">
    <property type="entry name" value="P-loop containing nucleoside triphosphate hydrolases"/>
    <property type="match status" value="1"/>
</dbReference>
<dbReference type="NCBIfam" id="TIGR02012">
    <property type="entry name" value="tigrfam_recA"/>
    <property type="match status" value="1"/>
</dbReference>
<evidence type="ECO:0000256" key="4">
    <source>
        <dbReference type="ARBA" id="ARBA00022840"/>
    </source>
</evidence>
<dbReference type="PROSITE" id="PS50163">
    <property type="entry name" value="RECA_3"/>
    <property type="match status" value="1"/>
</dbReference>
<dbReference type="AlphaFoldDB" id="A0A2H0TQR7"/>
<dbReference type="PRINTS" id="PR00142">
    <property type="entry name" value="RECA"/>
</dbReference>
<feature type="domain" description="RecA family profile 2" evidence="12">
    <location>
        <begin position="205"/>
        <end position="278"/>
    </location>
</feature>
<feature type="region of interest" description="Disordered" evidence="10">
    <location>
        <begin position="332"/>
        <end position="355"/>
    </location>
</feature>
<dbReference type="GO" id="GO:0003697">
    <property type="term" value="F:single-stranded DNA binding"/>
    <property type="evidence" value="ECO:0007669"/>
    <property type="project" value="UniProtKB-UniRule"/>
</dbReference>
<comment type="caution">
    <text evidence="7">Lacks conserved residue(s) required for the propagation of feature annotation.</text>
</comment>
<evidence type="ECO:0000256" key="8">
    <source>
        <dbReference type="RuleBase" id="RU000526"/>
    </source>
</evidence>
<dbReference type="Gene3D" id="3.40.50.300">
    <property type="entry name" value="P-loop containing nucleotide triphosphate hydrolases"/>
    <property type="match status" value="1"/>
</dbReference>
<keyword evidence="7 8" id="KW-0742">SOS response</keyword>
<comment type="caution">
    <text evidence="13">The sequence shown here is derived from an EMBL/GenBank/DDBJ whole genome shotgun (WGS) entry which is preliminary data.</text>
</comment>
<dbReference type="InterPro" id="IPR049428">
    <property type="entry name" value="RecA-like_N"/>
</dbReference>
<dbReference type="CDD" id="cd00983">
    <property type="entry name" value="RecA"/>
    <property type="match status" value="1"/>
</dbReference>
<dbReference type="InterPro" id="IPR020588">
    <property type="entry name" value="RecA_ATP-bd"/>
</dbReference>
<evidence type="ECO:0000256" key="7">
    <source>
        <dbReference type="HAMAP-Rule" id="MF_00268"/>
    </source>
</evidence>
<evidence type="ECO:0000256" key="2">
    <source>
        <dbReference type="ARBA" id="ARBA00015553"/>
    </source>
</evidence>
<dbReference type="Pfam" id="PF00154">
    <property type="entry name" value="RecA_N"/>
    <property type="match status" value="1"/>
</dbReference>
<feature type="compositionally biased region" description="Basic and acidic residues" evidence="10">
    <location>
        <begin position="336"/>
        <end position="349"/>
    </location>
</feature>
<dbReference type="InterPro" id="IPR027417">
    <property type="entry name" value="P-loop_NTPase"/>
</dbReference>
<dbReference type="InterPro" id="IPR049261">
    <property type="entry name" value="RecA-like_C"/>
</dbReference>